<dbReference type="OrthoDB" id="5979581at2759"/>
<dbReference type="VEuPathDB" id="FungiDB:SCHCODRAFT_02488870"/>
<dbReference type="GO" id="GO:0004674">
    <property type="term" value="F:protein serine/threonine kinase activity"/>
    <property type="evidence" value="ECO:0007669"/>
    <property type="project" value="UniProtKB-KW"/>
</dbReference>
<evidence type="ECO:0000313" key="12">
    <source>
        <dbReference type="Proteomes" id="UP000007431"/>
    </source>
</evidence>
<dbReference type="InParanoid" id="D8PMN0"/>
<dbReference type="InterPro" id="IPR011009">
    <property type="entry name" value="Kinase-like_dom_sf"/>
</dbReference>
<dbReference type="eggNOG" id="KOG0667">
    <property type="taxonomic scope" value="Eukaryota"/>
</dbReference>
<evidence type="ECO:0000256" key="1">
    <source>
        <dbReference type="ARBA" id="ARBA00012513"/>
    </source>
</evidence>
<evidence type="ECO:0000256" key="3">
    <source>
        <dbReference type="ARBA" id="ARBA00022679"/>
    </source>
</evidence>
<dbReference type="PROSITE" id="PS50011">
    <property type="entry name" value="PROTEIN_KINASE_DOM"/>
    <property type="match status" value="1"/>
</dbReference>
<dbReference type="GO" id="GO:0050684">
    <property type="term" value="P:regulation of mRNA processing"/>
    <property type="evidence" value="ECO:0007669"/>
    <property type="project" value="TreeGrafter"/>
</dbReference>
<dbReference type="Proteomes" id="UP000007431">
    <property type="component" value="Unassembled WGS sequence"/>
</dbReference>
<organism evidence="12">
    <name type="scientific">Schizophyllum commune (strain H4-8 / FGSC 9210)</name>
    <name type="common">Split gill fungus</name>
    <dbReference type="NCBI Taxonomy" id="578458"/>
    <lineage>
        <taxon>Eukaryota</taxon>
        <taxon>Fungi</taxon>
        <taxon>Dikarya</taxon>
        <taxon>Basidiomycota</taxon>
        <taxon>Agaricomycotina</taxon>
        <taxon>Agaricomycetes</taxon>
        <taxon>Agaricomycetidae</taxon>
        <taxon>Agaricales</taxon>
        <taxon>Schizophyllaceae</taxon>
        <taxon>Schizophyllum</taxon>
    </lineage>
</organism>
<dbReference type="InterPro" id="IPR017441">
    <property type="entry name" value="Protein_kinase_ATP_BS"/>
</dbReference>
<comment type="catalytic activity">
    <reaction evidence="7">
        <text>L-threonyl-[protein] + ATP = O-phospho-L-threonyl-[protein] + ADP + H(+)</text>
        <dbReference type="Rhea" id="RHEA:46608"/>
        <dbReference type="Rhea" id="RHEA-COMP:11060"/>
        <dbReference type="Rhea" id="RHEA-COMP:11605"/>
        <dbReference type="ChEBI" id="CHEBI:15378"/>
        <dbReference type="ChEBI" id="CHEBI:30013"/>
        <dbReference type="ChEBI" id="CHEBI:30616"/>
        <dbReference type="ChEBI" id="CHEBI:61977"/>
        <dbReference type="ChEBI" id="CHEBI:456216"/>
        <dbReference type="EC" id="2.7.11.1"/>
    </reaction>
</comment>
<keyword evidence="2" id="KW-0723">Serine/threonine-protein kinase</keyword>
<keyword evidence="5" id="KW-0418">Kinase</keyword>
<evidence type="ECO:0000256" key="7">
    <source>
        <dbReference type="ARBA" id="ARBA00047899"/>
    </source>
</evidence>
<dbReference type="EC" id="2.7.11.1" evidence="1"/>
<dbReference type="HOGENOM" id="CLU_769771_0_0_1"/>
<evidence type="ECO:0000256" key="9">
    <source>
        <dbReference type="PROSITE-ProRule" id="PRU10141"/>
    </source>
</evidence>
<dbReference type="InterPro" id="IPR051334">
    <property type="entry name" value="SRPK"/>
</dbReference>
<keyword evidence="4 9" id="KW-0547">Nucleotide-binding</keyword>
<comment type="catalytic activity">
    <reaction evidence="8">
        <text>L-seryl-[protein] + ATP = O-phospho-L-seryl-[protein] + ADP + H(+)</text>
        <dbReference type="Rhea" id="RHEA:17989"/>
        <dbReference type="Rhea" id="RHEA-COMP:9863"/>
        <dbReference type="Rhea" id="RHEA-COMP:11604"/>
        <dbReference type="ChEBI" id="CHEBI:15378"/>
        <dbReference type="ChEBI" id="CHEBI:29999"/>
        <dbReference type="ChEBI" id="CHEBI:30616"/>
        <dbReference type="ChEBI" id="CHEBI:83421"/>
        <dbReference type="ChEBI" id="CHEBI:456216"/>
        <dbReference type="EC" id="2.7.11.1"/>
    </reaction>
</comment>
<keyword evidence="3" id="KW-0808">Transferase</keyword>
<gene>
    <name evidence="11" type="ORF">SCHCODRAFT_103561</name>
</gene>
<evidence type="ECO:0000313" key="11">
    <source>
        <dbReference type="EMBL" id="EFJ02158.1"/>
    </source>
</evidence>
<feature type="non-terminal residue" evidence="11">
    <location>
        <position position="360"/>
    </location>
</feature>
<dbReference type="GO" id="GO:0000245">
    <property type="term" value="P:spliceosomal complex assembly"/>
    <property type="evidence" value="ECO:0007669"/>
    <property type="project" value="TreeGrafter"/>
</dbReference>
<evidence type="ECO:0000256" key="8">
    <source>
        <dbReference type="ARBA" id="ARBA00048679"/>
    </source>
</evidence>
<dbReference type="SMART" id="SM00220">
    <property type="entry name" value="S_TKc"/>
    <property type="match status" value="1"/>
</dbReference>
<reference evidence="11 12" key="1">
    <citation type="journal article" date="2010" name="Nat. Biotechnol.">
        <title>Genome sequence of the model mushroom Schizophyllum commune.</title>
        <authorList>
            <person name="Ohm R.A."/>
            <person name="de Jong J.F."/>
            <person name="Lugones L.G."/>
            <person name="Aerts A."/>
            <person name="Kothe E."/>
            <person name="Stajich J.E."/>
            <person name="de Vries R.P."/>
            <person name="Record E."/>
            <person name="Levasseur A."/>
            <person name="Baker S.E."/>
            <person name="Bartholomew K.A."/>
            <person name="Coutinho P.M."/>
            <person name="Erdmann S."/>
            <person name="Fowler T.J."/>
            <person name="Gathman A.C."/>
            <person name="Lombard V."/>
            <person name="Henrissat B."/>
            <person name="Knabe N."/>
            <person name="Kuees U."/>
            <person name="Lilly W.W."/>
            <person name="Lindquist E."/>
            <person name="Lucas S."/>
            <person name="Magnuson J.K."/>
            <person name="Piumi F."/>
            <person name="Raudaskoski M."/>
            <person name="Salamov A."/>
            <person name="Schmutz J."/>
            <person name="Schwarze F.W.M.R."/>
            <person name="vanKuyk P.A."/>
            <person name="Horton J.S."/>
            <person name="Grigoriev I.V."/>
            <person name="Woesten H.A.B."/>
        </authorList>
    </citation>
    <scope>NUCLEOTIDE SEQUENCE [LARGE SCALE GENOMIC DNA]</scope>
    <source>
        <strain evidence="12">H4-8 / FGSC 9210</strain>
    </source>
</reference>
<dbReference type="Gene3D" id="1.10.510.10">
    <property type="entry name" value="Transferase(Phosphotransferase) domain 1"/>
    <property type="match status" value="1"/>
</dbReference>
<dbReference type="RefSeq" id="XP_003037060.1">
    <property type="nucleotide sequence ID" value="XM_003037014.1"/>
</dbReference>
<proteinExistence type="predicted"/>
<evidence type="ECO:0000256" key="2">
    <source>
        <dbReference type="ARBA" id="ARBA00022527"/>
    </source>
</evidence>
<protein>
    <recommendedName>
        <fullName evidence="1">non-specific serine/threonine protein kinase</fullName>
        <ecNumber evidence="1">2.7.11.1</ecNumber>
    </recommendedName>
</protein>
<dbReference type="STRING" id="578458.D8PMN0"/>
<dbReference type="PANTHER" id="PTHR47634:SF9">
    <property type="entry name" value="PROTEIN KINASE DOMAIN-CONTAINING PROTEIN-RELATED"/>
    <property type="match status" value="1"/>
</dbReference>
<feature type="domain" description="Protein kinase" evidence="10">
    <location>
        <begin position="81"/>
        <end position="360"/>
    </location>
</feature>
<dbReference type="InterPro" id="IPR000719">
    <property type="entry name" value="Prot_kinase_dom"/>
</dbReference>
<evidence type="ECO:0000256" key="5">
    <source>
        <dbReference type="ARBA" id="ARBA00022777"/>
    </source>
</evidence>
<dbReference type="EMBL" id="GL377302">
    <property type="protein sequence ID" value="EFJ02158.1"/>
    <property type="molecule type" value="Genomic_DNA"/>
</dbReference>
<evidence type="ECO:0000256" key="4">
    <source>
        <dbReference type="ARBA" id="ARBA00022741"/>
    </source>
</evidence>
<dbReference type="GO" id="GO:0005524">
    <property type="term" value="F:ATP binding"/>
    <property type="evidence" value="ECO:0007669"/>
    <property type="project" value="UniProtKB-UniRule"/>
</dbReference>
<name>D8PMN0_SCHCM</name>
<dbReference type="GO" id="GO:0005634">
    <property type="term" value="C:nucleus"/>
    <property type="evidence" value="ECO:0007669"/>
    <property type="project" value="TreeGrafter"/>
</dbReference>
<dbReference type="PROSITE" id="PS00107">
    <property type="entry name" value="PROTEIN_KINASE_ATP"/>
    <property type="match status" value="1"/>
</dbReference>
<accession>D8PMN0</accession>
<dbReference type="GeneID" id="9597504"/>
<keyword evidence="12" id="KW-1185">Reference proteome</keyword>
<keyword evidence="6 9" id="KW-0067">ATP-binding</keyword>
<feature type="binding site" evidence="9">
    <location>
        <position position="111"/>
    </location>
    <ligand>
        <name>ATP</name>
        <dbReference type="ChEBI" id="CHEBI:30616"/>
    </ligand>
</feature>
<dbReference type="OMA" id="EENSPYY"/>
<evidence type="ECO:0000259" key="10">
    <source>
        <dbReference type="PROSITE" id="PS50011"/>
    </source>
</evidence>
<dbReference type="AlphaFoldDB" id="D8PMN0"/>
<evidence type="ECO:0000256" key="6">
    <source>
        <dbReference type="ARBA" id="ARBA00022840"/>
    </source>
</evidence>
<dbReference type="Pfam" id="PF00069">
    <property type="entry name" value="Pkinase"/>
    <property type="match status" value="1"/>
</dbReference>
<dbReference type="Gene3D" id="3.30.200.20">
    <property type="entry name" value="Phosphorylase Kinase, domain 1"/>
    <property type="match status" value="1"/>
</dbReference>
<dbReference type="SUPFAM" id="SSF56112">
    <property type="entry name" value="Protein kinase-like (PK-like)"/>
    <property type="match status" value="1"/>
</dbReference>
<dbReference type="PANTHER" id="PTHR47634">
    <property type="entry name" value="PROTEIN KINASE DOMAIN-CONTAINING PROTEIN-RELATED"/>
    <property type="match status" value="1"/>
</dbReference>
<sequence>MFAQRLKTVLVRNLCFCFRRLRFRRRILLLLTSFAVASGAFALAMRNFSGPSVSVRETRVGGKRYGPRKACEPSDRLNGRYDIVERLGSGQHSTVWLATDTSGHGVQVAIKVLTNEVTALQGTVAYELDVLQRIRKASQSSVEVAGFKQVLQLVDHFRVNGQYGDHLCLVTKVLGQDLLSVQRGYPGRRIPVPLVKHIARHMLRALAFVHDTCHVVHTGQFVMDIKQDNILFDTYGICAPDLVAADVVLADFDTAVPEDGDHQRLIQPEALRSPEVILGCSWGVKADIWNMGCLIFELLTGNPLFSRKPARTSTGESTPEQGHFAAIYAILGQGEDFTKLIQFFYSGSNFHEFFDIQGKR</sequence>
<dbReference type="KEGG" id="scm:SCHCO_02488870"/>
<dbReference type="GO" id="GO:0005737">
    <property type="term" value="C:cytoplasm"/>
    <property type="evidence" value="ECO:0007669"/>
    <property type="project" value="TreeGrafter"/>
</dbReference>